<dbReference type="InterPro" id="IPR007867">
    <property type="entry name" value="GMC_OxRtase_C"/>
</dbReference>
<name>A0A8X6I6G3_TRICU</name>
<feature type="domain" description="Glucose-methanol-choline oxidoreductase C-terminal" evidence="2">
    <location>
        <begin position="10"/>
        <end position="48"/>
    </location>
</feature>
<comment type="similarity">
    <text evidence="1">Belongs to the GMC oxidoreductase family.</text>
</comment>
<organism evidence="3 4">
    <name type="scientific">Trichonephila clavata</name>
    <name type="common">Joro spider</name>
    <name type="synonym">Nephila clavata</name>
    <dbReference type="NCBI Taxonomy" id="2740835"/>
    <lineage>
        <taxon>Eukaryota</taxon>
        <taxon>Metazoa</taxon>
        <taxon>Ecdysozoa</taxon>
        <taxon>Arthropoda</taxon>
        <taxon>Chelicerata</taxon>
        <taxon>Arachnida</taxon>
        <taxon>Araneae</taxon>
        <taxon>Araneomorphae</taxon>
        <taxon>Entelegynae</taxon>
        <taxon>Araneoidea</taxon>
        <taxon>Nephilidae</taxon>
        <taxon>Trichonephila</taxon>
    </lineage>
</organism>
<gene>
    <name evidence="3" type="ORF">TNCT_301651</name>
</gene>
<dbReference type="Gene3D" id="3.50.50.60">
    <property type="entry name" value="FAD/NAD(P)-binding domain"/>
    <property type="match status" value="1"/>
</dbReference>
<keyword evidence="4" id="KW-1185">Reference proteome</keyword>
<sequence length="68" mass="7302">MESKTANIAGVVDRRLSVRGIKNLKVVDASVFPHLTSGNPHAAILMIAERSADSFCKTSSWTSEMPGD</sequence>
<evidence type="ECO:0000259" key="2">
    <source>
        <dbReference type="Pfam" id="PF05199"/>
    </source>
</evidence>
<dbReference type="EMBL" id="BMAO01027372">
    <property type="protein sequence ID" value="GFR16324.1"/>
    <property type="molecule type" value="Genomic_DNA"/>
</dbReference>
<dbReference type="PANTHER" id="PTHR11552">
    <property type="entry name" value="GLUCOSE-METHANOL-CHOLINE GMC OXIDOREDUCTASE"/>
    <property type="match status" value="1"/>
</dbReference>
<proteinExistence type="inferred from homology"/>
<evidence type="ECO:0000256" key="1">
    <source>
        <dbReference type="ARBA" id="ARBA00010790"/>
    </source>
</evidence>
<dbReference type="InterPro" id="IPR012132">
    <property type="entry name" value="GMC_OxRdtase"/>
</dbReference>
<comment type="caution">
    <text evidence="3">The sequence shown here is derived from an EMBL/GenBank/DDBJ whole genome shotgun (WGS) entry which is preliminary data.</text>
</comment>
<dbReference type="SUPFAM" id="SSF51905">
    <property type="entry name" value="FAD/NAD(P)-binding domain"/>
    <property type="match status" value="1"/>
</dbReference>
<dbReference type="GO" id="GO:0050660">
    <property type="term" value="F:flavin adenine dinucleotide binding"/>
    <property type="evidence" value="ECO:0007669"/>
    <property type="project" value="InterPro"/>
</dbReference>
<evidence type="ECO:0000313" key="4">
    <source>
        <dbReference type="Proteomes" id="UP000887116"/>
    </source>
</evidence>
<dbReference type="OrthoDB" id="269227at2759"/>
<evidence type="ECO:0000313" key="3">
    <source>
        <dbReference type="EMBL" id="GFR16324.1"/>
    </source>
</evidence>
<dbReference type="GO" id="GO:0016614">
    <property type="term" value="F:oxidoreductase activity, acting on CH-OH group of donors"/>
    <property type="evidence" value="ECO:0007669"/>
    <property type="project" value="InterPro"/>
</dbReference>
<dbReference type="PANTHER" id="PTHR11552:SF147">
    <property type="entry name" value="CHOLINE DEHYDROGENASE, MITOCHONDRIAL"/>
    <property type="match status" value="1"/>
</dbReference>
<dbReference type="InterPro" id="IPR036188">
    <property type="entry name" value="FAD/NAD-bd_sf"/>
</dbReference>
<dbReference type="AlphaFoldDB" id="A0A8X6I6G3"/>
<dbReference type="Proteomes" id="UP000887116">
    <property type="component" value="Unassembled WGS sequence"/>
</dbReference>
<reference evidence="3" key="1">
    <citation type="submission" date="2020-07" db="EMBL/GenBank/DDBJ databases">
        <title>Multicomponent nature underlies the extraordinary mechanical properties of spider dragline silk.</title>
        <authorList>
            <person name="Kono N."/>
            <person name="Nakamura H."/>
            <person name="Mori M."/>
            <person name="Yoshida Y."/>
            <person name="Ohtoshi R."/>
            <person name="Malay A.D."/>
            <person name="Moran D.A.P."/>
            <person name="Tomita M."/>
            <person name="Numata K."/>
            <person name="Arakawa K."/>
        </authorList>
    </citation>
    <scope>NUCLEOTIDE SEQUENCE</scope>
</reference>
<dbReference type="Pfam" id="PF05199">
    <property type="entry name" value="GMC_oxred_C"/>
    <property type="match status" value="1"/>
</dbReference>
<protein>
    <recommendedName>
        <fullName evidence="2">Glucose-methanol-choline oxidoreductase C-terminal domain-containing protein</fullName>
    </recommendedName>
</protein>
<accession>A0A8X6I6G3</accession>